<dbReference type="InterPro" id="IPR036388">
    <property type="entry name" value="WH-like_DNA-bd_sf"/>
</dbReference>
<feature type="domain" description="HTH gntR-type" evidence="4">
    <location>
        <begin position="7"/>
        <end position="75"/>
    </location>
</feature>
<keyword evidence="2" id="KW-0238">DNA-binding</keyword>
<protein>
    <submittedName>
        <fullName evidence="5">GntR family transcriptional regulator</fullName>
    </submittedName>
</protein>
<sequence>MDFKSTKGIYLQIVDNLCRQILEGQLQAGDRVASVRDLAAEFEVNHNTVMRAYANLQESGIFDNKRGIGFFVSEKAFELIKANEKANFFSQDLPDFLLKVKLLQLNSADLNELLTAIKNNDHENI</sequence>
<evidence type="ECO:0000256" key="2">
    <source>
        <dbReference type="ARBA" id="ARBA00023125"/>
    </source>
</evidence>
<dbReference type="SUPFAM" id="SSF46785">
    <property type="entry name" value="Winged helix' DNA-binding domain"/>
    <property type="match status" value="1"/>
</dbReference>
<dbReference type="RefSeq" id="WP_071185264.1">
    <property type="nucleotide sequence ID" value="NZ_CP017774.1"/>
</dbReference>
<keyword evidence="3" id="KW-0804">Transcription</keyword>
<dbReference type="STRING" id="1306519.BIW12_11600"/>
<gene>
    <name evidence="5" type="ORF">BIW12_11600</name>
</gene>
<dbReference type="Pfam" id="PF00392">
    <property type="entry name" value="GntR"/>
    <property type="match status" value="1"/>
</dbReference>
<keyword evidence="1" id="KW-0805">Transcription regulation</keyword>
<dbReference type="GO" id="GO:0003677">
    <property type="term" value="F:DNA binding"/>
    <property type="evidence" value="ECO:0007669"/>
    <property type="project" value="UniProtKB-KW"/>
</dbReference>
<evidence type="ECO:0000259" key="4">
    <source>
        <dbReference type="PROSITE" id="PS50949"/>
    </source>
</evidence>
<dbReference type="OrthoDB" id="594134at2"/>
<evidence type="ECO:0000256" key="3">
    <source>
        <dbReference type="ARBA" id="ARBA00023163"/>
    </source>
</evidence>
<dbReference type="KEGG" id="fcm:BIW12_11600"/>
<dbReference type="EMBL" id="CP017774">
    <property type="protein sequence ID" value="APA00024.1"/>
    <property type="molecule type" value="Genomic_DNA"/>
</dbReference>
<dbReference type="CDD" id="cd07377">
    <property type="entry name" value="WHTH_GntR"/>
    <property type="match status" value="1"/>
</dbReference>
<accession>A0A1D9PBT0</accession>
<reference evidence="5 6" key="1">
    <citation type="submission" date="2016-10" db="EMBL/GenBank/DDBJ databases">
        <title>Complete Genome Sequence of Flavobacterium sp. PK15.</title>
        <authorList>
            <person name="Ekwe A."/>
            <person name="Kim S.B."/>
        </authorList>
    </citation>
    <scope>NUCLEOTIDE SEQUENCE [LARGE SCALE GENOMIC DNA]</scope>
    <source>
        <strain evidence="5 6">PK15</strain>
    </source>
</reference>
<dbReference type="PANTHER" id="PTHR38445:SF10">
    <property type="entry name" value="GNTR-FAMILY TRANSCRIPTIONAL REGULATOR"/>
    <property type="match status" value="1"/>
</dbReference>
<keyword evidence="6" id="KW-1185">Reference proteome</keyword>
<proteinExistence type="predicted"/>
<dbReference type="AlphaFoldDB" id="A0A1D9PBT0"/>
<dbReference type="PROSITE" id="PS50949">
    <property type="entry name" value="HTH_GNTR"/>
    <property type="match status" value="1"/>
</dbReference>
<dbReference type="PANTHER" id="PTHR38445">
    <property type="entry name" value="HTH-TYPE TRANSCRIPTIONAL REPRESSOR YTRA"/>
    <property type="match status" value="1"/>
</dbReference>
<dbReference type="SMART" id="SM00345">
    <property type="entry name" value="HTH_GNTR"/>
    <property type="match status" value="1"/>
</dbReference>
<dbReference type="Gene3D" id="1.10.10.10">
    <property type="entry name" value="Winged helix-like DNA-binding domain superfamily/Winged helix DNA-binding domain"/>
    <property type="match status" value="1"/>
</dbReference>
<dbReference type="Proteomes" id="UP000178198">
    <property type="component" value="Chromosome"/>
</dbReference>
<evidence type="ECO:0000313" key="5">
    <source>
        <dbReference type="EMBL" id="APA00024.1"/>
    </source>
</evidence>
<organism evidence="5 6">
    <name type="scientific">Flavobacterium commune</name>
    <dbReference type="NCBI Taxonomy" id="1306519"/>
    <lineage>
        <taxon>Bacteria</taxon>
        <taxon>Pseudomonadati</taxon>
        <taxon>Bacteroidota</taxon>
        <taxon>Flavobacteriia</taxon>
        <taxon>Flavobacteriales</taxon>
        <taxon>Flavobacteriaceae</taxon>
        <taxon>Flavobacterium</taxon>
    </lineage>
</organism>
<evidence type="ECO:0000313" key="6">
    <source>
        <dbReference type="Proteomes" id="UP000178198"/>
    </source>
</evidence>
<dbReference type="InterPro" id="IPR000524">
    <property type="entry name" value="Tscrpt_reg_HTH_GntR"/>
</dbReference>
<name>A0A1D9PBT0_9FLAO</name>
<dbReference type="InterPro" id="IPR036390">
    <property type="entry name" value="WH_DNA-bd_sf"/>
</dbReference>
<evidence type="ECO:0000256" key="1">
    <source>
        <dbReference type="ARBA" id="ARBA00023015"/>
    </source>
</evidence>
<dbReference type="GO" id="GO:0003700">
    <property type="term" value="F:DNA-binding transcription factor activity"/>
    <property type="evidence" value="ECO:0007669"/>
    <property type="project" value="InterPro"/>
</dbReference>